<dbReference type="InterPro" id="IPR029068">
    <property type="entry name" value="Glyas_Bleomycin-R_OHBP_Dase"/>
</dbReference>
<keyword evidence="2" id="KW-1185">Reference proteome</keyword>
<dbReference type="OrthoDB" id="1986818at2"/>
<dbReference type="STRING" id="1433126.BN938_0049"/>
<evidence type="ECO:0000313" key="2">
    <source>
        <dbReference type="Proteomes" id="UP000027616"/>
    </source>
</evidence>
<organism evidence="1 2">
    <name type="scientific">Mucinivorans hirudinis</name>
    <dbReference type="NCBI Taxonomy" id="1433126"/>
    <lineage>
        <taxon>Bacteria</taxon>
        <taxon>Pseudomonadati</taxon>
        <taxon>Bacteroidota</taxon>
        <taxon>Bacteroidia</taxon>
        <taxon>Bacteroidales</taxon>
        <taxon>Rikenellaceae</taxon>
        <taxon>Mucinivorans</taxon>
    </lineage>
</organism>
<dbReference type="KEGG" id="rbc:BN938_0049"/>
<proteinExistence type="predicted"/>
<sequence length="105" mass="12043">MRKLNHFGVPTQVVKEGENYSPDMRLFLTDYSKSPNRIEFLRFEPESTMPELLKTHAHIAYEVEDIVAATEGQTIVLPITKLSDELTIAFIEEEGIAIELMQFTK</sequence>
<gene>
    <name evidence="1" type="ORF">BN938_0049</name>
</gene>
<evidence type="ECO:0000313" key="1">
    <source>
        <dbReference type="EMBL" id="CDN30156.1"/>
    </source>
</evidence>
<dbReference type="PATRIC" id="fig|1433126.3.peg.48"/>
<dbReference type="Proteomes" id="UP000027616">
    <property type="component" value="Chromosome I"/>
</dbReference>
<name>A0A060R5N4_9BACT</name>
<reference evidence="1 2" key="1">
    <citation type="journal article" date="2015" name="Genome Announc.">
        <title>Complete Genome Sequence of the Novel Leech Symbiont Mucinivorans hirudinis M3T.</title>
        <authorList>
            <person name="Nelson M.C."/>
            <person name="Bomar L."/>
            <person name="Graf J."/>
        </authorList>
    </citation>
    <scope>NUCLEOTIDE SEQUENCE [LARGE SCALE GENOMIC DNA]</scope>
    <source>
        <strain evidence="2">M3</strain>
    </source>
</reference>
<dbReference type="AlphaFoldDB" id="A0A060R5N4"/>
<dbReference type="SUPFAM" id="SSF54593">
    <property type="entry name" value="Glyoxalase/Bleomycin resistance protein/Dihydroxybiphenyl dioxygenase"/>
    <property type="match status" value="1"/>
</dbReference>
<dbReference type="EMBL" id="HG934468">
    <property type="protein sequence ID" value="CDN30156.1"/>
    <property type="molecule type" value="Genomic_DNA"/>
</dbReference>
<dbReference type="eggNOG" id="ENOG5032ZFG">
    <property type="taxonomic scope" value="Bacteria"/>
</dbReference>
<protein>
    <submittedName>
        <fullName evidence="1">Uncharacterized protein</fullName>
    </submittedName>
</protein>
<dbReference type="HOGENOM" id="CLU_139617_1_0_10"/>
<accession>A0A060R5N4</accession>